<keyword evidence="3" id="KW-1185">Reference proteome</keyword>
<accession>D5WUA5</accession>
<dbReference type="AlphaFoldDB" id="D5WUA5"/>
<dbReference type="EMBL" id="CP002017">
    <property type="protein sequence ID" value="ADG07357.1"/>
    <property type="molecule type" value="Genomic_DNA"/>
</dbReference>
<name>D5WUA5_KYRT2</name>
<evidence type="ECO:0008006" key="4">
    <source>
        <dbReference type="Google" id="ProtNLM"/>
    </source>
</evidence>
<feature type="region of interest" description="Disordered" evidence="1">
    <location>
        <begin position="93"/>
        <end position="147"/>
    </location>
</feature>
<sequence>MRVQGRELLIPSMMVGNYPKPMWYQSLASTLRLPEGDLIHDSYEQELLKDALTAIVHDQEAAGLDIISDGRIQGAESFAKQALYYYHRCLTNVEPHGPNLGLPIYSRRDSETGRKSRPRAEDGRQRRAPQRRCPPGASARPARPRAR</sequence>
<evidence type="ECO:0000313" key="2">
    <source>
        <dbReference type="EMBL" id="ADG07357.1"/>
    </source>
</evidence>
<dbReference type="Gene3D" id="3.20.20.210">
    <property type="match status" value="1"/>
</dbReference>
<reference evidence="2 3" key="1">
    <citation type="journal article" date="2011" name="Stand. Genomic Sci.">
        <title>Complete genome sequence of the thermophilic, hydrogen-oxidizing Bacillus tusciae type strain (T2) and reclassification in the new genus, Kyrpidia gen. nov. as Kyrpidia tusciae comb. nov. and emendation of the family Alicyclobacillaceae da Costa and Rainey, 2010.</title>
        <authorList>
            <person name="Klenk H.P."/>
            <person name="Lapidus A."/>
            <person name="Chertkov O."/>
            <person name="Copeland A."/>
            <person name="Del Rio T.G."/>
            <person name="Nolan M."/>
            <person name="Lucas S."/>
            <person name="Chen F."/>
            <person name="Tice H."/>
            <person name="Cheng J.F."/>
            <person name="Han C."/>
            <person name="Bruce D."/>
            <person name="Goodwin L."/>
            <person name="Pitluck S."/>
            <person name="Pati A."/>
            <person name="Ivanova N."/>
            <person name="Mavromatis K."/>
            <person name="Daum C."/>
            <person name="Chen A."/>
            <person name="Palaniappan K."/>
            <person name="Chang Y.J."/>
            <person name="Land M."/>
            <person name="Hauser L."/>
            <person name="Jeffries C.D."/>
            <person name="Detter J.C."/>
            <person name="Rohde M."/>
            <person name="Abt B."/>
            <person name="Pukall R."/>
            <person name="Goker M."/>
            <person name="Bristow J."/>
            <person name="Markowitz V."/>
            <person name="Hugenholtz P."/>
            <person name="Eisen J.A."/>
        </authorList>
    </citation>
    <scope>NUCLEOTIDE SEQUENCE [LARGE SCALE GENOMIC DNA]</scope>
    <source>
        <strain evidence="2 3">DSM 2912</strain>
    </source>
</reference>
<dbReference type="eggNOG" id="COG0620">
    <property type="taxonomic scope" value="Bacteria"/>
</dbReference>
<organism evidence="2 3">
    <name type="scientific">Kyrpidia tusciae (strain DSM 2912 / NBRC 15312 / T2)</name>
    <name type="common">Bacillus tusciae</name>
    <dbReference type="NCBI Taxonomy" id="562970"/>
    <lineage>
        <taxon>Bacteria</taxon>
        <taxon>Bacillati</taxon>
        <taxon>Bacillota</taxon>
        <taxon>Bacilli</taxon>
        <taxon>Bacillales</taxon>
        <taxon>Alicyclobacillaceae</taxon>
        <taxon>Kyrpidia</taxon>
    </lineage>
</organism>
<dbReference type="InterPro" id="IPR038071">
    <property type="entry name" value="UROD/MetE-like_sf"/>
</dbReference>
<dbReference type="SUPFAM" id="SSF51726">
    <property type="entry name" value="UROD/MetE-like"/>
    <property type="match status" value="1"/>
</dbReference>
<protein>
    <recommendedName>
        <fullName evidence="4">Cobalamin-independent methionine synthase MetE C-terminal/archaeal domain-containing protein</fullName>
    </recommendedName>
</protein>
<dbReference type="STRING" id="562970.Btus_2708"/>
<dbReference type="KEGG" id="bts:Btus_2708"/>
<feature type="compositionally biased region" description="Basic and acidic residues" evidence="1">
    <location>
        <begin position="106"/>
        <end position="125"/>
    </location>
</feature>
<evidence type="ECO:0000256" key="1">
    <source>
        <dbReference type="SAM" id="MobiDB-lite"/>
    </source>
</evidence>
<feature type="compositionally biased region" description="Low complexity" evidence="1">
    <location>
        <begin position="131"/>
        <end position="141"/>
    </location>
</feature>
<dbReference type="HOGENOM" id="CLU_1765642_0_0_9"/>
<evidence type="ECO:0000313" key="3">
    <source>
        <dbReference type="Proteomes" id="UP000002368"/>
    </source>
</evidence>
<proteinExistence type="predicted"/>
<gene>
    <name evidence="2" type="ordered locus">Btus_2708</name>
</gene>
<dbReference type="Proteomes" id="UP000002368">
    <property type="component" value="Chromosome"/>
</dbReference>